<reference evidence="3" key="1">
    <citation type="journal article" date="2015" name="Nat. Genet.">
        <title>The genome and transcriptome of the zoonotic hookworm Ancylostoma ceylanicum identify infection-specific gene families.</title>
        <authorList>
            <person name="Schwarz E.M."/>
            <person name="Hu Y."/>
            <person name="Antoshechkin I."/>
            <person name="Miller M.M."/>
            <person name="Sternberg P.W."/>
            <person name="Aroian R.V."/>
        </authorList>
    </citation>
    <scope>NUCLEOTIDE SEQUENCE</scope>
    <source>
        <strain evidence="3">HY135</strain>
    </source>
</reference>
<dbReference type="Proteomes" id="UP000024635">
    <property type="component" value="Unassembled WGS sequence"/>
</dbReference>
<name>A0A016W3B3_9BILA</name>
<dbReference type="AlphaFoldDB" id="A0A016W3B3"/>
<keyword evidence="3" id="KW-1185">Reference proteome</keyword>
<feature type="region of interest" description="Disordered" evidence="1">
    <location>
        <begin position="1"/>
        <end position="21"/>
    </location>
</feature>
<gene>
    <name evidence="2" type="primary">Acey_s0002.g993</name>
    <name evidence="2" type="ORF">Y032_0002g993</name>
</gene>
<accession>A0A016W3B3</accession>
<evidence type="ECO:0000313" key="3">
    <source>
        <dbReference type="Proteomes" id="UP000024635"/>
    </source>
</evidence>
<protein>
    <submittedName>
        <fullName evidence="2">Uncharacterized protein</fullName>
    </submittedName>
</protein>
<evidence type="ECO:0000313" key="2">
    <source>
        <dbReference type="EMBL" id="EYC33792.1"/>
    </source>
</evidence>
<evidence type="ECO:0000256" key="1">
    <source>
        <dbReference type="SAM" id="MobiDB-lite"/>
    </source>
</evidence>
<dbReference type="EMBL" id="JARK01001338">
    <property type="protein sequence ID" value="EYC33792.1"/>
    <property type="molecule type" value="Genomic_DNA"/>
</dbReference>
<organism evidence="2 3">
    <name type="scientific">Ancylostoma ceylanicum</name>
    <dbReference type="NCBI Taxonomy" id="53326"/>
    <lineage>
        <taxon>Eukaryota</taxon>
        <taxon>Metazoa</taxon>
        <taxon>Ecdysozoa</taxon>
        <taxon>Nematoda</taxon>
        <taxon>Chromadorea</taxon>
        <taxon>Rhabditida</taxon>
        <taxon>Rhabditina</taxon>
        <taxon>Rhabditomorpha</taxon>
        <taxon>Strongyloidea</taxon>
        <taxon>Ancylostomatidae</taxon>
        <taxon>Ancylostomatinae</taxon>
        <taxon>Ancylostoma</taxon>
    </lineage>
</organism>
<sequence>MEAVETRSNNPEVNNTRPKRNVTTDYVTLIANISDLLSLNGTFSLSSALCVVKGSTSRNPRLGAEVWVVK</sequence>
<proteinExistence type="predicted"/>
<comment type="caution">
    <text evidence="2">The sequence shown here is derived from an EMBL/GenBank/DDBJ whole genome shotgun (WGS) entry which is preliminary data.</text>
</comment>